<comment type="similarity">
    <text evidence="1">Belongs to the 5'-AMP-activated protein kinase beta subunit family.</text>
</comment>
<feature type="non-terminal residue" evidence="7">
    <location>
        <position position="1"/>
    </location>
</feature>
<evidence type="ECO:0000256" key="4">
    <source>
        <dbReference type="SAM" id="MobiDB-lite"/>
    </source>
</evidence>
<sequence>YTTLEVESVQVSVEADNSINFSSLQSIVPAAHGLYWKDNGQKRALEVDATTGKIHAPSEGWAAQPVYIYLAHGHRHSAYIGDYTKANQIFEKNISAVQQLIAAAGLTYGFKKSDKSSRTRSRSRHGVKSGFEAQPENVPLSEESDNLREHETPPKVVIEEEITEEDKPKIRGLKERIRSEKKRSEKFSIDLVKEREAHEATKAELKKVQNTLEEMKSSHDSTDNKDEEINNLHSIIEDLRSKLEELEKKKKENDGQLQEHQEYLKQSREKVAYLETQLSSDPSGRKPRSRTTSESEDAGKSQLIRSLEVKLNLANASLRACESDREKMRENHWHANERAGKLEQENANLKGVVDQLRAQVSETGNAQLLAEKDRRIQDLLDSKSKLEWRAGELGQWWNDAKWKIGELEAAVAHQRFLVETANAKIQNLNDESPQVDAPSNFTVTRPLFSSQWQLAQGQSAFPLIQSFFSTPITGSLNLPYVTAPPMGSFAPTVGVARKTPIEIESDSDEVLLLGSFLNWQAALKMEHAPNSNKWVINVDLPKGRHEFRFMINGKWQTSANYSSVPNGLGGSNNVIYVD</sequence>
<dbReference type="OrthoDB" id="5917859at2759"/>
<dbReference type="PANTHER" id="PTHR10343">
    <property type="entry name" value="5'-AMP-ACTIVATED PROTEIN KINASE , BETA SUBUNIT"/>
    <property type="match status" value="1"/>
</dbReference>
<dbReference type="GO" id="GO:0031588">
    <property type="term" value="C:nucleotide-activated protein kinase complex"/>
    <property type="evidence" value="ECO:0007669"/>
    <property type="project" value="TreeGrafter"/>
</dbReference>
<evidence type="ECO:0000256" key="2">
    <source>
        <dbReference type="ARBA" id="ARBA00025180"/>
    </source>
</evidence>
<dbReference type="Pfam" id="PF16561">
    <property type="entry name" value="AMPK1_CBM"/>
    <property type="match status" value="1"/>
</dbReference>
<name>A0A2A2KCT9_9BILA</name>
<dbReference type="InterPro" id="IPR041105">
    <property type="entry name" value="TDP-43_N"/>
</dbReference>
<dbReference type="PANTHER" id="PTHR10343:SF91">
    <property type="entry name" value="AMPK1_CBM DOMAIN-CONTAINING PROTEIN"/>
    <property type="match status" value="1"/>
</dbReference>
<dbReference type="SUPFAM" id="SSF81296">
    <property type="entry name" value="E set domains"/>
    <property type="match status" value="1"/>
</dbReference>
<proteinExistence type="inferred from homology"/>
<gene>
    <name evidence="7" type="ORF">WR25_21923</name>
</gene>
<evidence type="ECO:0000313" key="7">
    <source>
        <dbReference type="EMBL" id="PAV71639.1"/>
    </source>
</evidence>
<accession>A0A2A2KCT9</accession>
<evidence type="ECO:0000256" key="3">
    <source>
        <dbReference type="SAM" id="Coils"/>
    </source>
</evidence>
<dbReference type="STRING" id="2018661.A0A2A2KCT9"/>
<keyword evidence="3" id="KW-0175">Coiled coil</keyword>
<comment type="caution">
    <text evidence="7">The sequence shown here is derived from an EMBL/GenBank/DDBJ whole genome shotgun (WGS) entry which is preliminary data.</text>
</comment>
<dbReference type="GO" id="GO:0019901">
    <property type="term" value="F:protein kinase binding"/>
    <property type="evidence" value="ECO:0007669"/>
    <property type="project" value="TreeGrafter"/>
</dbReference>
<comment type="function">
    <text evidence="2">Non-catalytic subunit of AMP-activated protein kinase (AMPK), an energy sensor protein kinase that plays a key role in regulating cellular energy metabolism. In response to reduction of intracellular ATP levels, AMPK activates energy-producing pathways and inhibits energy-consuming processes: inhibits protein, carbohydrate and lipid biosynthesis, as well as cell growth and proliferation. AMPK acts via direct phosphorylation of metabolic enzymes, and by longer-term effects via phosphorylation of transcription regulators. Also acts as a regulator of cellular polarity by remodeling the actin cytoskeleton; probably by indirectly activating myosin. Beta non-catalytic subunit acts as a scaffold on which the AMPK complex assembles, via its C-terminus that bridges alpha (PRKAA1 or PRKAA2) and gamma subunits (PRKAG1, PRKAG2 or PRKAG3).</text>
</comment>
<keyword evidence="8" id="KW-1185">Reference proteome</keyword>
<feature type="region of interest" description="Disordered" evidence="4">
    <location>
        <begin position="112"/>
        <end position="154"/>
    </location>
</feature>
<protein>
    <recommendedName>
        <fullName evidence="9">AMP-activated protein kinase glycogen-binding domain-containing protein</fullName>
    </recommendedName>
</protein>
<feature type="coiled-coil region" evidence="3">
    <location>
        <begin position="311"/>
        <end position="359"/>
    </location>
</feature>
<dbReference type="Proteomes" id="UP000218231">
    <property type="component" value="Unassembled WGS sequence"/>
</dbReference>
<dbReference type="InterPro" id="IPR050827">
    <property type="entry name" value="CRP1_MDG1_kinase"/>
</dbReference>
<dbReference type="CDD" id="cd02859">
    <property type="entry name" value="E_set_AMPKbeta_like_N"/>
    <property type="match status" value="1"/>
</dbReference>
<dbReference type="AlphaFoldDB" id="A0A2A2KCT9"/>
<reference evidence="7 8" key="1">
    <citation type="journal article" date="2017" name="Curr. Biol.">
        <title>Genome architecture and evolution of a unichromosomal asexual nematode.</title>
        <authorList>
            <person name="Fradin H."/>
            <person name="Zegar C."/>
            <person name="Gutwein M."/>
            <person name="Lucas J."/>
            <person name="Kovtun M."/>
            <person name="Corcoran D."/>
            <person name="Baugh L.R."/>
            <person name="Kiontke K."/>
            <person name="Gunsalus K."/>
            <person name="Fitch D.H."/>
            <person name="Piano F."/>
        </authorList>
    </citation>
    <scope>NUCLEOTIDE SEQUENCE [LARGE SCALE GENOMIC DNA]</scope>
    <source>
        <strain evidence="7">PF1309</strain>
    </source>
</reference>
<dbReference type="GO" id="GO:0007165">
    <property type="term" value="P:signal transduction"/>
    <property type="evidence" value="ECO:0007669"/>
    <property type="project" value="TreeGrafter"/>
</dbReference>
<dbReference type="GO" id="GO:0005634">
    <property type="term" value="C:nucleus"/>
    <property type="evidence" value="ECO:0007669"/>
    <property type="project" value="TreeGrafter"/>
</dbReference>
<dbReference type="InterPro" id="IPR032640">
    <property type="entry name" value="AMPK1_CBM"/>
</dbReference>
<feature type="domain" description="TAR DNA-binding protein 43 N-terminal" evidence="6">
    <location>
        <begin position="7"/>
        <end position="69"/>
    </location>
</feature>
<organism evidence="7 8">
    <name type="scientific">Diploscapter pachys</name>
    <dbReference type="NCBI Taxonomy" id="2018661"/>
    <lineage>
        <taxon>Eukaryota</taxon>
        <taxon>Metazoa</taxon>
        <taxon>Ecdysozoa</taxon>
        <taxon>Nematoda</taxon>
        <taxon>Chromadorea</taxon>
        <taxon>Rhabditida</taxon>
        <taxon>Rhabditina</taxon>
        <taxon>Rhabditomorpha</taxon>
        <taxon>Rhabditoidea</taxon>
        <taxon>Rhabditidae</taxon>
        <taxon>Diploscapter</taxon>
    </lineage>
</organism>
<dbReference type="Pfam" id="PF18694">
    <property type="entry name" value="TDP-43_N"/>
    <property type="match status" value="1"/>
</dbReference>
<dbReference type="InterPro" id="IPR014756">
    <property type="entry name" value="Ig_E-set"/>
</dbReference>
<feature type="region of interest" description="Disordered" evidence="4">
    <location>
        <begin position="275"/>
        <end position="301"/>
    </location>
</feature>
<dbReference type="EMBL" id="LIAE01008961">
    <property type="protein sequence ID" value="PAV71639.1"/>
    <property type="molecule type" value="Genomic_DNA"/>
</dbReference>
<evidence type="ECO:0000256" key="1">
    <source>
        <dbReference type="ARBA" id="ARBA00010926"/>
    </source>
</evidence>
<evidence type="ECO:0000259" key="6">
    <source>
        <dbReference type="Pfam" id="PF18694"/>
    </source>
</evidence>
<dbReference type="CDD" id="cd19609">
    <property type="entry name" value="NTD_TDP-43"/>
    <property type="match status" value="1"/>
</dbReference>
<dbReference type="Gene3D" id="2.60.40.10">
    <property type="entry name" value="Immunoglobulins"/>
    <property type="match status" value="1"/>
</dbReference>
<evidence type="ECO:0008006" key="9">
    <source>
        <dbReference type="Google" id="ProtNLM"/>
    </source>
</evidence>
<feature type="domain" description="AMP-activated protein kinase glycogen-binding" evidence="5">
    <location>
        <begin position="499"/>
        <end position="577"/>
    </location>
</feature>
<dbReference type="GO" id="GO:0005737">
    <property type="term" value="C:cytoplasm"/>
    <property type="evidence" value="ECO:0007669"/>
    <property type="project" value="TreeGrafter"/>
</dbReference>
<evidence type="ECO:0000313" key="8">
    <source>
        <dbReference type="Proteomes" id="UP000218231"/>
    </source>
</evidence>
<feature type="compositionally biased region" description="Basic residues" evidence="4">
    <location>
        <begin position="118"/>
        <end position="127"/>
    </location>
</feature>
<evidence type="ECO:0000259" key="5">
    <source>
        <dbReference type="Pfam" id="PF16561"/>
    </source>
</evidence>
<dbReference type="InterPro" id="IPR013783">
    <property type="entry name" value="Ig-like_fold"/>
</dbReference>